<sequence length="62" mass="7234">MQEEKRVLTVDRYEHGILIHALNDMRTELIEEERSTDAVDELLLKAIDAPKKKRGKGEDETR</sequence>
<name>A0A644ZEG5_9ZZZZ</name>
<dbReference type="AlphaFoldDB" id="A0A644ZEG5"/>
<evidence type="ECO:0000313" key="1">
    <source>
        <dbReference type="EMBL" id="MPM39272.1"/>
    </source>
</evidence>
<protein>
    <submittedName>
        <fullName evidence="1">Uncharacterized protein</fullName>
    </submittedName>
</protein>
<reference evidence="1" key="1">
    <citation type="submission" date="2019-08" db="EMBL/GenBank/DDBJ databases">
        <authorList>
            <person name="Kucharzyk K."/>
            <person name="Murdoch R.W."/>
            <person name="Higgins S."/>
            <person name="Loffler F."/>
        </authorList>
    </citation>
    <scope>NUCLEOTIDE SEQUENCE</scope>
</reference>
<comment type="caution">
    <text evidence="1">The sequence shown here is derived from an EMBL/GenBank/DDBJ whole genome shotgun (WGS) entry which is preliminary data.</text>
</comment>
<proteinExistence type="predicted"/>
<gene>
    <name evidence="1" type="ORF">SDC9_85905</name>
</gene>
<organism evidence="1">
    <name type="scientific">bioreactor metagenome</name>
    <dbReference type="NCBI Taxonomy" id="1076179"/>
    <lineage>
        <taxon>unclassified sequences</taxon>
        <taxon>metagenomes</taxon>
        <taxon>ecological metagenomes</taxon>
    </lineage>
</organism>
<accession>A0A644ZEG5</accession>
<dbReference type="EMBL" id="VSSQ01008584">
    <property type="protein sequence ID" value="MPM39272.1"/>
    <property type="molecule type" value="Genomic_DNA"/>
</dbReference>